<reference evidence="1 2" key="1">
    <citation type="submission" date="2016-10" db="EMBL/GenBank/DDBJ databases">
        <authorList>
            <person name="de Groot N.N."/>
        </authorList>
    </citation>
    <scope>NUCLEOTIDE SEQUENCE [LARGE SCALE GENOMIC DNA]</scope>
    <source>
        <strain evidence="1 2">LMG 27731</strain>
    </source>
</reference>
<dbReference type="RefSeq" id="WP_093646026.1">
    <property type="nucleotide sequence ID" value="NZ_FPBH01000043.1"/>
</dbReference>
<dbReference type="OrthoDB" id="278697at2"/>
<name>A0A1I7EPN1_9BURK</name>
<evidence type="ECO:0000313" key="2">
    <source>
        <dbReference type="Proteomes" id="UP000198844"/>
    </source>
</evidence>
<dbReference type="EMBL" id="FPBH01000043">
    <property type="protein sequence ID" value="SFU25886.1"/>
    <property type="molecule type" value="Genomic_DNA"/>
</dbReference>
<organism evidence="1 2">
    <name type="scientific">Paraburkholderia aspalathi</name>
    <dbReference type="NCBI Taxonomy" id="1324617"/>
    <lineage>
        <taxon>Bacteria</taxon>
        <taxon>Pseudomonadati</taxon>
        <taxon>Pseudomonadota</taxon>
        <taxon>Betaproteobacteria</taxon>
        <taxon>Burkholderiales</taxon>
        <taxon>Burkholderiaceae</taxon>
        <taxon>Paraburkholderia</taxon>
    </lineage>
</organism>
<dbReference type="Proteomes" id="UP000198844">
    <property type="component" value="Unassembled WGS sequence"/>
</dbReference>
<evidence type="ECO:0008006" key="3">
    <source>
        <dbReference type="Google" id="ProtNLM"/>
    </source>
</evidence>
<proteinExistence type="predicted"/>
<protein>
    <recommendedName>
        <fullName evidence="3">Glycine-rich domain-containing protein-like</fullName>
    </recommendedName>
</protein>
<evidence type="ECO:0000313" key="1">
    <source>
        <dbReference type="EMBL" id="SFU25886.1"/>
    </source>
</evidence>
<accession>A0A1I7EPN1</accession>
<sequence>MQAQSGQLTTYDEAQQFVRRDQALEHAVEKVSRIDFTMQCRKLIEESGWTAETCEEVEDIYRKFLALNIRYPEQKLCPNGPVDEFWHAHILDTRKYAADCGDLFGEMLHHYPYFGMRGPDDRADLDKAFADTVDLFIRHFGLDPTAGDAHARACRPQRCP</sequence>
<dbReference type="AlphaFoldDB" id="A0A1I7EPN1"/>
<gene>
    <name evidence="1" type="ORF">SAMN05192563_104321</name>
</gene>